<protein>
    <submittedName>
        <fullName evidence="2">Uncharacterized protein</fullName>
    </submittedName>
</protein>
<reference evidence="2 3" key="1">
    <citation type="submission" date="2019-07" db="EMBL/GenBank/DDBJ databases">
        <title>Whole genome shotgun sequence of Acetobacter tropicalis NBRC 16470.</title>
        <authorList>
            <person name="Hosoyama A."/>
            <person name="Uohara A."/>
            <person name="Ohji S."/>
            <person name="Ichikawa N."/>
        </authorList>
    </citation>
    <scope>NUCLEOTIDE SEQUENCE [LARGE SCALE GENOMIC DNA]</scope>
    <source>
        <strain evidence="2 3">NBRC 16470</strain>
    </source>
</reference>
<name>A0A511FME1_9PROT</name>
<organism evidence="2 3">
    <name type="scientific">Acetobacter tropicalis</name>
    <dbReference type="NCBI Taxonomy" id="104102"/>
    <lineage>
        <taxon>Bacteria</taxon>
        <taxon>Pseudomonadati</taxon>
        <taxon>Pseudomonadota</taxon>
        <taxon>Alphaproteobacteria</taxon>
        <taxon>Acetobacterales</taxon>
        <taxon>Acetobacteraceae</taxon>
        <taxon>Acetobacter</taxon>
    </lineage>
</organism>
<gene>
    <name evidence="2" type="ORF">ATR01nite_03630</name>
</gene>
<evidence type="ECO:0000313" key="2">
    <source>
        <dbReference type="EMBL" id="GEL49288.1"/>
    </source>
</evidence>
<feature type="region of interest" description="Disordered" evidence="1">
    <location>
        <begin position="24"/>
        <end position="62"/>
    </location>
</feature>
<dbReference type="EMBL" id="BJVR01000002">
    <property type="protein sequence ID" value="GEL49288.1"/>
    <property type="molecule type" value="Genomic_DNA"/>
</dbReference>
<proteinExistence type="predicted"/>
<accession>A0A511FME1</accession>
<evidence type="ECO:0000313" key="3">
    <source>
        <dbReference type="Proteomes" id="UP000321800"/>
    </source>
</evidence>
<dbReference type="Proteomes" id="UP000321800">
    <property type="component" value="Unassembled WGS sequence"/>
</dbReference>
<sequence length="127" mass="13036">MSGIAQLPAAEGAAGAVRIGMLKGDFTDGNGRRASGKQKQESGRGSSSGQKAEASDHGHIAGQKGKGRLVGYLFYFLHASASLSGFFLSGQTALPRTVPKKKLMASIPGPLALPWGPFVPQKAAKGT</sequence>
<comment type="caution">
    <text evidence="2">The sequence shown here is derived from an EMBL/GenBank/DDBJ whole genome shotgun (WGS) entry which is preliminary data.</text>
</comment>
<evidence type="ECO:0000256" key="1">
    <source>
        <dbReference type="SAM" id="MobiDB-lite"/>
    </source>
</evidence>
<dbReference type="AlphaFoldDB" id="A0A511FME1"/>